<reference evidence="3" key="1">
    <citation type="submission" date="2021-06" db="EMBL/GenBank/DDBJ databases">
        <authorList>
            <person name="Kallberg Y."/>
            <person name="Tangrot J."/>
            <person name="Rosling A."/>
        </authorList>
    </citation>
    <scope>NUCLEOTIDE SEQUENCE</scope>
    <source>
        <strain evidence="3">UK204</strain>
    </source>
</reference>
<keyword evidence="1" id="KW-0175">Coiled coil</keyword>
<sequence length="278" mass="31805">MISNSQRKKKKGSDVVEIPDKSSTSPLSLRDIFNHEPSPIQKISHEDSSMSSSTVYKKVEKQPEASHRLPNKSQQQSTKIRKKSILSELSKGGFNIPSTSILRSKDFSNSSSSNKSRITDFLSSSQFTEMMSVKRKKSDELGSNELLTKRVKLNVNIQSILEKVLDEQLKQRIAIDNLQKSNEELRQEISENHKLLQNIFTILTSKSTIITEKAQRGGLKQRLKRKDTKYMWWDVNSNDEACHQLFQVNKNPSDTEVEQAFRSQIQADLPQKIQELVN</sequence>
<name>A0A9N9GRA6_9GLOM</name>
<dbReference type="OrthoDB" id="2372582at2759"/>
<feature type="region of interest" description="Disordered" evidence="2">
    <location>
        <begin position="1"/>
        <end position="82"/>
    </location>
</feature>
<evidence type="ECO:0000256" key="1">
    <source>
        <dbReference type="SAM" id="Coils"/>
    </source>
</evidence>
<evidence type="ECO:0000313" key="4">
    <source>
        <dbReference type="Proteomes" id="UP000789570"/>
    </source>
</evidence>
<gene>
    <name evidence="3" type="ORF">FCALED_LOCUS9528</name>
</gene>
<comment type="caution">
    <text evidence="3">The sequence shown here is derived from an EMBL/GenBank/DDBJ whole genome shotgun (WGS) entry which is preliminary data.</text>
</comment>
<protein>
    <submittedName>
        <fullName evidence="3">3748_t:CDS:1</fullName>
    </submittedName>
</protein>
<accession>A0A9N9GRA6</accession>
<feature type="compositionally biased region" description="Basic and acidic residues" evidence="2">
    <location>
        <begin position="57"/>
        <end position="67"/>
    </location>
</feature>
<evidence type="ECO:0000256" key="2">
    <source>
        <dbReference type="SAM" id="MobiDB-lite"/>
    </source>
</evidence>
<keyword evidence="4" id="KW-1185">Reference proteome</keyword>
<evidence type="ECO:0000313" key="3">
    <source>
        <dbReference type="EMBL" id="CAG8620509.1"/>
    </source>
</evidence>
<dbReference type="AlphaFoldDB" id="A0A9N9GRA6"/>
<feature type="compositionally biased region" description="Basic residues" evidence="2">
    <location>
        <begin position="1"/>
        <end position="11"/>
    </location>
</feature>
<dbReference type="EMBL" id="CAJVPQ010003192">
    <property type="protein sequence ID" value="CAG8620509.1"/>
    <property type="molecule type" value="Genomic_DNA"/>
</dbReference>
<feature type="coiled-coil region" evidence="1">
    <location>
        <begin position="168"/>
        <end position="198"/>
    </location>
</feature>
<dbReference type="Proteomes" id="UP000789570">
    <property type="component" value="Unassembled WGS sequence"/>
</dbReference>
<organism evidence="3 4">
    <name type="scientific">Funneliformis caledonium</name>
    <dbReference type="NCBI Taxonomy" id="1117310"/>
    <lineage>
        <taxon>Eukaryota</taxon>
        <taxon>Fungi</taxon>
        <taxon>Fungi incertae sedis</taxon>
        <taxon>Mucoromycota</taxon>
        <taxon>Glomeromycotina</taxon>
        <taxon>Glomeromycetes</taxon>
        <taxon>Glomerales</taxon>
        <taxon>Glomeraceae</taxon>
        <taxon>Funneliformis</taxon>
    </lineage>
</organism>
<proteinExistence type="predicted"/>